<evidence type="ECO:0000313" key="4">
    <source>
        <dbReference type="Proteomes" id="UP001558713"/>
    </source>
</evidence>
<protein>
    <submittedName>
        <fullName evidence="3">Uncharacterized protein</fullName>
    </submittedName>
</protein>
<dbReference type="PANTHER" id="PTHR34115">
    <property type="entry name" value="PROTEIN, PUTATIVE-RELATED"/>
    <property type="match status" value="1"/>
</dbReference>
<organism evidence="3 4">
    <name type="scientific">Cardamine amara subsp. amara</name>
    <dbReference type="NCBI Taxonomy" id="228776"/>
    <lineage>
        <taxon>Eukaryota</taxon>
        <taxon>Viridiplantae</taxon>
        <taxon>Streptophyta</taxon>
        <taxon>Embryophyta</taxon>
        <taxon>Tracheophyta</taxon>
        <taxon>Spermatophyta</taxon>
        <taxon>Magnoliopsida</taxon>
        <taxon>eudicotyledons</taxon>
        <taxon>Gunneridae</taxon>
        <taxon>Pentapetalae</taxon>
        <taxon>rosids</taxon>
        <taxon>malvids</taxon>
        <taxon>Brassicales</taxon>
        <taxon>Brassicaceae</taxon>
        <taxon>Cardamineae</taxon>
        <taxon>Cardamine</taxon>
    </lineage>
</organism>
<feature type="transmembrane region" description="Helical" evidence="2">
    <location>
        <begin position="60"/>
        <end position="77"/>
    </location>
</feature>
<keyword evidence="2" id="KW-0472">Membrane</keyword>
<comment type="caution">
    <text evidence="3">The sequence shown here is derived from an EMBL/GenBank/DDBJ whole genome shotgun (WGS) entry which is preliminary data.</text>
</comment>
<dbReference type="AlphaFoldDB" id="A0ABD1BAD2"/>
<dbReference type="EMBL" id="JBANAX010000330">
    <property type="protein sequence ID" value="KAL1213839.1"/>
    <property type="molecule type" value="Genomic_DNA"/>
</dbReference>
<accession>A0ABD1BAD2</accession>
<feature type="transmembrane region" description="Helical" evidence="2">
    <location>
        <begin position="97"/>
        <end position="115"/>
    </location>
</feature>
<dbReference type="Proteomes" id="UP001558713">
    <property type="component" value="Unassembled WGS sequence"/>
</dbReference>
<proteinExistence type="predicted"/>
<feature type="region of interest" description="Disordered" evidence="1">
    <location>
        <begin position="1"/>
        <end position="20"/>
    </location>
</feature>
<keyword evidence="2" id="KW-0812">Transmembrane</keyword>
<feature type="compositionally biased region" description="Polar residues" evidence="1">
    <location>
        <begin position="1"/>
        <end position="15"/>
    </location>
</feature>
<evidence type="ECO:0000256" key="2">
    <source>
        <dbReference type="SAM" id="Phobius"/>
    </source>
</evidence>
<reference evidence="3 4" key="1">
    <citation type="submission" date="2024-04" db="EMBL/GenBank/DDBJ databases">
        <title>Genome assembly C_amara_ONT_v2.</title>
        <authorList>
            <person name="Yant L."/>
            <person name="Moore C."/>
            <person name="Slenker M."/>
        </authorList>
    </citation>
    <scope>NUCLEOTIDE SEQUENCE [LARGE SCALE GENOMIC DNA]</scope>
    <source>
        <tissue evidence="3">Leaf</tissue>
    </source>
</reference>
<keyword evidence="4" id="KW-1185">Reference proteome</keyword>
<keyword evidence="2" id="KW-1133">Transmembrane helix</keyword>
<gene>
    <name evidence="3" type="ORF">V5N11_034463</name>
</gene>
<feature type="transmembrane region" description="Helical" evidence="2">
    <location>
        <begin position="122"/>
        <end position="140"/>
    </location>
</feature>
<name>A0ABD1BAD2_CARAN</name>
<evidence type="ECO:0000313" key="3">
    <source>
        <dbReference type="EMBL" id="KAL1213839.1"/>
    </source>
</evidence>
<dbReference type="PANTHER" id="PTHR34115:SF13">
    <property type="entry name" value="RPB1A"/>
    <property type="match status" value="1"/>
</dbReference>
<dbReference type="InterPro" id="IPR053258">
    <property type="entry name" value="Ca-permeable_cation_channel"/>
</dbReference>
<evidence type="ECO:0000256" key="1">
    <source>
        <dbReference type="SAM" id="MobiDB-lite"/>
    </source>
</evidence>
<feature type="transmembrane region" description="Helical" evidence="2">
    <location>
        <begin position="29"/>
        <end position="48"/>
    </location>
</feature>
<sequence length="150" mass="16630">MSSVQITQNRSSGNEITEEEEHGAYSSTVHNLIIFINGGAIGLLQVVTNQASIKEVDRRATILCFLVITLIYIILRVCEVKLRNKPNIGNFVGHVSHLFGALAALLLIFLISPIFTLTVVPLWLVWFFVVMYVSFSKLVIPDDNTADSPV</sequence>